<comment type="pathway">
    <text evidence="2">Carbohydrate biosynthesis; gluconeogenesis.</text>
</comment>
<dbReference type="GO" id="GO:0006071">
    <property type="term" value="P:glycerol metabolic process"/>
    <property type="evidence" value="ECO:0007669"/>
    <property type="project" value="InterPro"/>
</dbReference>
<dbReference type="CDD" id="cd01516">
    <property type="entry name" value="FBPase_glpX"/>
    <property type="match status" value="1"/>
</dbReference>
<evidence type="ECO:0000256" key="9">
    <source>
        <dbReference type="PIRSR" id="PIRSR004532-1"/>
    </source>
</evidence>
<feature type="binding site" evidence="9">
    <location>
        <position position="71"/>
    </location>
    <ligand>
        <name>Mn(2+)</name>
        <dbReference type="ChEBI" id="CHEBI:29035"/>
        <label>2</label>
    </ligand>
</feature>
<comment type="catalytic activity">
    <reaction evidence="1">
        <text>beta-D-fructose 1,6-bisphosphate + H2O = beta-D-fructose 6-phosphate + phosphate</text>
        <dbReference type="Rhea" id="RHEA:11064"/>
        <dbReference type="ChEBI" id="CHEBI:15377"/>
        <dbReference type="ChEBI" id="CHEBI:32966"/>
        <dbReference type="ChEBI" id="CHEBI:43474"/>
        <dbReference type="ChEBI" id="CHEBI:57634"/>
        <dbReference type="EC" id="3.1.3.11"/>
    </reaction>
</comment>
<dbReference type="AlphaFoldDB" id="A0A5C4M3G4"/>
<sequence>MSAGRWVGRGDKNGADRAAVDAMRAMTDTLPIRGVVVIGEGEKDEAPMLHNGEEIGSRDGPPCDVAVDPIDGTTLTSKGMGNAISVLAVSPAGTMYDPSAVFYMDKLVTGPDAADAVDIEAPVAHNVRAVAKAKGGDPEDVTVCILDRPRHSRLAEEVREAGARIRFVSDGDVAGAVMAAREGTGIDLLLGVGGTPEGVIAACALKCLGGVIQARLSPRDDEERERALAAGHDLSRVLTTNDLVAGEEAFFVATGVTDGQLLRGVRYGRLAATTESLVMRARSGTVRYVVSEHKLDRLGAYSVVDYRHHTEEKEFSA</sequence>
<feature type="binding site" evidence="10">
    <location>
        <position position="103"/>
    </location>
    <ligand>
        <name>substrate</name>
    </ligand>
</feature>
<keyword evidence="4 9" id="KW-0479">Metal-binding</keyword>
<evidence type="ECO:0000313" key="12">
    <source>
        <dbReference type="Proteomes" id="UP000305546"/>
    </source>
</evidence>
<feature type="binding site" evidence="9">
    <location>
        <position position="16"/>
    </location>
    <ligand>
        <name>Mn(2+)</name>
        <dbReference type="ChEBI" id="CHEBI:29035"/>
        <label>1</label>
    </ligand>
</feature>
<keyword evidence="7 8" id="KW-0119">Carbohydrate metabolism</keyword>
<evidence type="ECO:0000256" key="6">
    <source>
        <dbReference type="ARBA" id="ARBA00023211"/>
    </source>
</evidence>
<name>A0A5C4M3G4_9PSEU</name>
<comment type="caution">
    <text evidence="11">The sequence shown here is derived from an EMBL/GenBank/DDBJ whole genome shotgun (WGS) entry which is preliminary data.</text>
</comment>
<dbReference type="InterPro" id="IPR004464">
    <property type="entry name" value="FBPase_class-2/SBPase"/>
</dbReference>
<feature type="binding site" evidence="10">
    <location>
        <begin position="148"/>
        <end position="150"/>
    </location>
    <ligand>
        <name>substrate</name>
    </ligand>
</feature>
<gene>
    <name evidence="11" type="primary">glpX</name>
    <name evidence="11" type="ORF">FG385_14305</name>
</gene>
<evidence type="ECO:0000256" key="3">
    <source>
        <dbReference type="ARBA" id="ARBA00008989"/>
    </source>
</evidence>
<feature type="binding site" evidence="10">
    <location>
        <position position="194"/>
    </location>
    <ligand>
        <name>substrate</name>
    </ligand>
</feature>
<evidence type="ECO:0000256" key="8">
    <source>
        <dbReference type="PIRNR" id="PIRNR004532"/>
    </source>
</evidence>
<dbReference type="Gene3D" id="3.30.540.10">
    <property type="entry name" value="Fructose-1,6-Bisphosphatase, subunit A, domain 1"/>
    <property type="match status" value="1"/>
</dbReference>
<dbReference type="PANTHER" id="PTHR30447:SF0">
    <property type="entry name" value="FRUCTOSE-1,6-BISPHOSPHATASE 1 CLASS 2-RELATED"/>
    <property type="match status" value="1"/>
</dbReference>
<protein>
    <recommendedName>
        <fullName evidence="8">Fructose-1,6-bisphosphatase</fullName>
    </recommendedName>
</protein>
<dbReference type="SUPFAM" id="SSF56655">
    <property type="entry name" value="Carbohydrate phosphatase"/>
    <property type="match status" value="1"/>
</dbReference>
<dbReference type="EMBL" id="VDFW01000010">
    <property type="protein sequence ID" value="TNC25873.1"/>
    <property type="molecule type" value="Genomic_DNA"/>
</dbReference>
<dbReference type="GO" id="GO:0030388">
    <property type="term" value="P:fructose 1,6-bisphosphate metabolic process"/>
    <property type="evidence" value="ECO:0007669"/>
    <property type="project" value="TreeGrafter"/>
</dbReference>
<dbReference type="UniPathway" id="UPA00138"/>
<dbReference type="PIRSF" id="PIRSF004532">
    <property type="entry name" value="GlpX"/>
    <property type="match status" value="1"/>
</dbReference>
<feature type="binding site" evidence="10">
    <location>
        <begin position="170"/>
        <end position="172"/>
    </location>
    <ligand>
        <name>substrate</name>
    </ligand>
</feature>
<dbReference type="GO" id="GO:0006094">
    <property type="term" value="P:gluconeogenesis"/>
    <property type="evidence" value="ECO:0007669"/>
    <property type="project" value="UniProtKB-UniPathway"/>
</dbReference>
<accession>A0A5C4M3G4</accession>
<dbReference type="Pfam" id="PF03320">
    <property type="entry name" value="FBPase_glpX"/>
    <property type="match status" value="1"/>
</dbReference>
<evidence type="ECO:0000256" key="10">
    <source>
        <dbReference type="PIRSR" id="PIRSR004532-2"/>
    </source>
</evidence>
<reference evidence="11 12" key="1">
    <citation type="submission" date="2019-06" db="EMBL/GenBank/DDBJ databases">
        <title>Amycolatopsis alkalitolerans sp. nov., isolated from Gastrodia elata Blume.</title>
        <authorList>
            <person name="Narsing Rao M.P."/>
            <person name="Li W.J."/>
        </authorList>
    </citation>
    <scope>NUCLEOTIDE SEQUENCE [LARGE SCALE GENOMIC DNA]</scope>
    <source>
        <strain evidence="11 12">SYSUP0005</strain>
    </source>
</reference>
<proteinExistence type="inferred from homology"/>
<feature type="binding site" evidence="10">
    <location>
        <begin position="71"/>
        <end position="73"/>
    </location>
    <ligand>
        <name>substrate</name>
    </ligand>
</feature>
<dbReference type="OrthoDB" id="9779353at2"/>
<dbReference type="Gene3D" id="3.40.190.90">
    <property type="match status" value="1"/>
</dbReference>
<comment type="cofactor">
    <cofactor evidence="9">
        <name>Mn(2+)</name>
        <dbReference type="ChEBI" id="CHEBI:29035"/>
    </cofactor>
</comment>
<keyword evidence="5 11" id="KW-0378">Hydrolase</keyword>
<feature type="binding site" evidence="9">
    <location>
        <position position="40"/>
    </location>
    <ligand>
        <name>Mn(2+)</name>
        <dbReference type="ChEBI" id="CHEBI:29035"/>
        <label>1</label>
    </ligand>
</feature>
<evidence type="ECO:0000256" key="2">
    <source>
        <dbReference type="ARBA" id="ARBA00004742"/>
    </source>
</evidence>
<evidence type="ECO:0000256" key="4">
    <source>
        <dbReference type="ARBA" id="ARBA00022723"/>
    </source>
</evidence>
<dbReference type="GO" id="GO:0042132">
    <property type="term" value="F:fructose 1,6-bisphosphate 1-phosphatase activity"/>
    <property type="evidence" value="ECO:0007669"/>
    <property type="project" value="UniProtKB-EC"/>
</dbReference>
<dbReference type="GO" id="GO:0005829">
    <property type="term" value="C:cytosol"/>
    <property type="evidence" value="ECO:0007669"/>
    <property type="project" value="TreeGrafter"/>
</dbReference>
<comment type="similarity">
    <text evidence="3 8">Belongs to the FBPase class 2 family.</text>
</comment>
<feature type="binding site" evidence="9">
    <location>
        <position position="68"/>
    </location>
    <ligand>
        <name>Mn(2+)</name>
        <dbReference type="ChEBI" id="CHEBI:29035"/>
        <label>2</label>
    </ligand>
</feature>
<dbReference type="PANTHER" id="PTHR30447">
    <property type="entry name" value="FRUCTOSE-1,6-BISPHOSPHATASE CLASS 2"/>
    <property type="match status" value="1"/>
</dbReference>
<dbReference type="Proteomes" id="UP000305546">
    <property type="component" value="Unassembled WGS sequence"/>
</dbReference>
<evidence type="ECO:0000256" key="5">
    <source>
        <dbReference type="ARBA" id="ARBA00022801"/>
    </source>
</evidence>
<evidence type="ECO:0000256" key="7">
    <source>
        <dbReference type="ARBA" id="ARBA00023277"/>
    </source>
</evidence>
<dbReference type="NCBIfam" id="TIGR00330">
    <property type="entry name" value="glpX"/>
    <property type="match status" value="1"/>
</dbReference>
<keyword evidence="12" id="KW-1185">Reference proteome</keyword>
<feature type="binding site" evidence="9">
    <location>
        <position position="197"/>
    </location>
    <ligand>
        <name>Mn(2+)</name>
        <dbReference type="ChEBI" id="CHEBI:29035"/>
        <label>2</label>
    </ligand>
</feature>
<organism evidence="11 12">
    <name type="scientific">Amycolatopsis alkalitolerans</name>
    <dbReference type="NCBI Taxonomy" id="2547244"/>
    <lineage>
        <taxon>Bacteria</taxon>
        <taxon>Bacillati</taxon>
        <taxon>Actinomycetota</taxon>
        <taxon>Actinomycetes</taxon>
        <taxon>Pseudonocardiales</taxon>
        <taxon>Pseudonocardiaceae</taxon>
        <taxon>Amycolatopsis</taxon>
    </lineage>
</organism>
<dbReference type="GO" id="GO:0046872">
    <property type="term" value="F:metal ion binding"/>
    <property type="evidence" value="ECO:0007669"/>
    <property type="project" value="UniProtKB-KW"/>
</dbReference>
<evidence type="ECO:0000256" key="1">
    <source>
        <dbReference type="ARBA" id="ARBA00001273"/>
    </source>
</evidence>
<evidence type="ECO:0000313" key="11">
    <source>
        <dbReference type="EMBL" id="TNC25873.1"/>
    </source>
</evidence>
<dbReference type="FunFam" id="3.40.190.90:FF:000001">
    <property type="entry name" value="Fructose-1,6-bisphosphatase"/>
    <property type="match status" value="1"/>
</dbReference>
<keyword evidence="6 9" id="KW-0464">Manganese</keyword>